<dbReference type="Pfam" id="PF10075">
    <property type="entry name" value="CSN8_PSD8_EIF3K"/>
    <property type="match status" value="1"/>
</dbReference>
<comment type="caution">
    <text evidence="7">The sequence shown here is derived from an EMBL/GenBank/DDBJ whole genome shotgun (WGS) entry which is preliminary data.</text>
</comment>
<dbReference type="GO" id="GO:0010387">
    <property type="term" value="P:COP9 signalosome assembly"/>
    <property type="evidence" value="ECO:0007669"/>
    <property type="project" value="InterPro"/>
</dbReference>
<evidence type="ECO:0000256" key="2">
    <source>
        <dbReference type="ARBA" id="ARBA00004496"/>
    </source>
</evidence>
<dbReference type="GO" id="GO:0008180">
    <property type="term" value="C:COP9 signalosome"/>
    <property type="evidence" value="ECO:0007669"/>
    <property type="project" value="UniProtKB-KW"/>
</dbReference>
<reference evidence="7" key="2">
    <citation type="journal article" date="2023" name="IMA Fungus">
        <title>Comparative genomic study of the Penicillium genus elucidates a diverse pangenome and 15 lateral gene transfer events.</title>
        <authorList>
            <person name="Petersen C."/>
            <person name="Sorensen T."/>
            <person name="Nielsen M.R."/>
            <person name="Sondergaard T.E."/>
            <person name="Sorensen J.L."/>
            <person name="Fitzpatrick D.A."/>
            <person name="Frisvad J.C."/>
            <person name="Nielsen K.L."/>
        </authorList>
    </citation>
    <scope>NUCLEOTIDE SEQUENCE</scope>
    <source>
        <strain evidence="7">IBT 29677</strain>
    </source>
</reference>
<dbReference type="GeneID" id="81371373"/>
<dbReference type="OrthoDB" id="5351233at2759"/>
<dbReference type="Proteomes" id="UP001147747">
    <property type="component" value="Unassembled WGS sequence"/>
</dbReference>
<keyword evidence="8" id="KW-1185">Reference proteome</keyword>
<proteinExistence type="predicted"/>
<evidence type="ECO:0000256" key="5">
    <source>
        <dbReference type="ARBA" id="ARBA00023242"/>
    </source>
</evidence>
<protein>
    <recommendedName>
        <fullName evidence="6">CSN8/PSMD8/EIF3K domain-containing protein</fullName>
    </recommendedName>
</protein>
<evidence type="ECO:0000256" key="3">
    <source>
        <dbReference type="ARBA" id="ARBA00022490"/>
    </source>
</evidence>
<keyword evidence="5" id="KW-0539">Nucleus</keyword>
<organism evidence="7 8">
    <name type="scientific">Penicillium cosmopolitanum</name>
    <dbReference type="NCBI Taxonomy" id="1131564"/>
    <lineage>
        <taxon>Eukaryota</taxon>
        <taxon>Fungi</taxon>
        <taxon>Dikarya</taxon>
        <taxon>Ascomycota</taxon>
        <taxon>Pezizomycotina</taxon>
        <taxon>Eurotiomycetes</taxon>
        <taxon>Eurotiomycetidae</taxon>
        <taxon>Eurotiales</taxon>
        <taxon>Aspergillaceae</taxon>
        <taxon>Penicillium</taxon>
    </lineage>
</organism>
<keyword evidence="3" id="KW-0963">Cytoplasm</keyword>
<dbReference type="AlphaFoldDB" id="A0A9W9VZM9"/>
<dbReference type="PANTHER" id="PTHR13339">
    <property type="entry name" value="COP9 SIGNALOSOME COMPLEX SUBUNIT 8"/>
    <property type="match status" value="1"/>
</dbReference>
<keyword evidence="4" id="KW-0736">Signalosome</keyword>
<dbReference type="GO" id="GO:0000338">
    <property type="term" value="P:protein deneddylation"/>
    <property type="evidence" value="ECO:0007669"/>
    <property type="project" value="InterPro"/>
</dbReference>
<sequence length="220" mass="24682">MMELPPLTKEQISKVILSNAPPSQLFEILSQYESDACLMYAGSGSAETGAGDPEMLCLYYSGFFFAHLLTKQIPEARALTQRMPETLKNHDPSLQNCLNLLRAIWQNEHGLVYQILRGLPWPETLQPLVQRYENFFQDQTLIAVSTSYEAIRPALAAGYLGLDIQAAEKGDQTIIQKFSDCGWTWNPETQLLYPSPITVPPTDSQPSRGIRETMAMLGNR</sequence>
<dbReference type="InterPro" id="IPR033205">
    <property type="entry name" value="COP9_CSN8"/>
</dbReference>
<dbReference type="EMBL" id="JAPZBU010000008">
    <property type="protein sequence ID" value="KAJ5392266.1"/>
    <property type="molecule type" value="Genomic_DNA"/>
</dbReference>
<dbReference type="PANTHER" id="PTHR13339:SF0">
    <property type="entry name" value="COP9 SIGNALOSOME COMPLEX SUBUNIT 8"/>
    <property type="match status" value="1"/>
</dbReference>
<reference evidence="7" key="1">
    <citation type="submission" date="2022-12" db="EMBL/GenBank/DDBJ databases">
        <authorList>
            <person name="Petersen C."/>
        </authorList>
    </citation>
    <scope>NUCLEOTIDE SEQUENCE</scope>
    <source>
        <strain evidence="7">IBT 29677</strain>
    </source>
</reference>
<evidence type="ECO:0000256" key="1">
    <source>
        <dbReference type="ARBA" id="ARBA00004123"/>
    </source>
</evidence>
<comment type="subcellular location">
    <subcellularLocation>
        <location evidence="2">Cytoplasm</location>
    </subcellularLocation>
    <subcellularLocation>
        <location evidence="1">Nucleus</location>
    </subcellularLocation>
</comment>
<evidence type="ECO:0000256" key="4">
    <source>
        <dbReference type="ARBA" id="ARBA00022790"/>
    </source>
</evidence>
<accession>A0A9W9VZM9</accession>
<dbReference type="RefSeq" id="XP_056487944.1">
    <property type="nucleotide sequence ID" value="XM_056632393.1"/>
</dbReference>
<gene>
    <name evidence="7" type="ORF">N7509_007756</name>
</gene>
<evidence type="ECO:0000259" key="6">
    <source>
        <dbReference type="Pfam" id="PF10075"/>
    </source>
</evidence>
<dbReference type="GO" id="GO:0005737">
    <property type="term" value="C:cytoplasm"/>
    <property type="evidence" value="ECO:0007669"/>
    <property type="project" value="UniProtKB-SubCell"/>
</dbReference>
<dbReference type="InterPro" id="IPR033464">
    <property type="entry name" value="CSN8_PSD8_EIF3K"/>
</dbReference>
<evidence type="ECO:0000313" key="8">
    <source>
        <dbReference type="Proteomes" id="UP001147747"/>
    </source>
</evidence>
<feature type="domain" description="CSN8/PSMD8/EIF3K" evidence="6">
    <location>
        <begin position="58"/>
        <end position="197"/>
    </location>
</feature>
<evidence type="ECO:0000313" key="7">
    <source>
        <dbReference type="EMBL" id="KAJ5392266.1"/>
    </source>
</evidence>
<name>A0A9W9VZM9_9EURO</name>